<dbReference type="Proteomes" id="UP000239532">
    <property type="component" value="Unassembled WGS sequence"/>
</dbReference>
<gene>
    <name evidence="1" type="ORF">BST86_07835</name>
</gene>
<accession>A0A2S9WU66</accession>
<dbReference type="PANTHER" id="PTHR46343">
    <property type="entry name" value="HYR DOMAIN-CONTAINING PROTEIN"/>
    <property type="match status" value="1"/>
</dbReference>
<reference evidence="1 2" key="1">
    <citation type="submission" date="2016-11" db="EMBL/GenBank/DDBJ databases">
        <title>Trade-off between light-utilization and light-protection in marine flavobacteria.</title>
        <authorList>
            <person name="Kumagai Y."/>
        </authorList>
    </citation>
    <scope>NUCLEOTIDE SEQUENCE [LARGE SCALE GENOMIC DNA]</scope>
    <source>
        <strain evidence="1 2">JCM 17109</strain>
    </source>
</reference>
<dbReference type="InterPro" id="IPR013783">
    <property type="entry name" value="Ig-like_fold"/>
</dbReference>
<name>A0A2S9WU66_9FLAO</name>
<comment type="caution">
    <text evidence="1">The sequence shown here is derived from an EMBL/GenBank/DDBJ whole genome shotgun (WGS) entry which is preliminary data.</text>
</comment>
<dbReference type="PANTHER" id="PTHR46343:SF2">
    <property type="entry name" value="SUSHI_VON WILLEBRAND FACTOR TYPE A_EGF_PENTRAXIN DOMAIN-CONTAINING 1"/>
    <property type="match status" value="1"/>
</dbReference>
<evidence type="ECO:0000313" key="2">
    <source>
        <dbReference type="Proteomes" id="UP000239532"/>
    </source>
</evidence>
<sequence length="2297" mass="235226">MFAVTFFVFAFAKAQTQNNLIDAPGDIAIVALHSDDGTAGEEDGFSFILLDNAPAGATIRFIDEEWLGTTFQSPTAEGELLWTNNSGSQIAAGTVVNITDTDGPGEAASIGIVDEVEDSFNINGNSDQIYAVTGTRAVPGTFLTFYGTLEAGATLAGTGLTDGINAQVGSVGFLEGRYTGPTTCNGTAEACATQFNTTSNWTPGEYTHPNDVPSAPSTYTGSVFAGNTAPDLGGTPADVTVTEDVATAIDLSAYNITDADGDLVTVTLGVDRGTIASVNGNGTTSGVIITNSGTASMTLQGSVANINTYLNDTSKITYTTALNDTTTATLTVTPNDGTINGTADTVLINVTAVNDDPVVTIPNPNPGVSFLEGGTAVTINNSFTIDEPDGENINLVSLSITSFFPNNGESIAVTAPGPYTANFNSTTGVLTLTGTGTAAQAQAAIRTATFVNTGDDPSVGNTRNNRSFVFTVTDASGNSVSSSNFAFLSIAAINDDPTLSSLPSDLTVTENTASNIDLSTAVLADVDAGTQSVSLTIATSSGTLAASTSGGVTVSNSGTASITLSGAIANINTYLDTASNIQVTTASGLTGNDAAVLTITGSDNGNSGSGGGGTINFGSVNLDIDVQLDDASFSYSAASFCVNEVDPLPTITGEAGGTFSSTAGLSINFTTGAVDVSASTPGTYTVTYTTMNPGQNTASQTITVNALDDASFNYAAAAYCTNDSDPTPTITGLAGGTFSSTAGLSINATTGAVDVSASTPGIYTVTYTTAGACPNSSSISFTINTLDDASFSYGDLEFCATGADAIPTITGLGGGTFSSTAGISINATTGAVDVSASTPGIYTVTYTTAGACPNSSNVSLEITSTPEPIFGNGDSNSINVSITGGCSVLNGIYILNGTINGKNNYEYQADPFYEIGYDGSKWVLYANNDFTNNGYENTTVSAGLNPPSSGWVRTACTDGTMTIDSSDTNSFCAGDTVNDLISIGTGTDIKIYSSNTSTTPLSSTDLLTDGDYYATDTVDGCESERVLVPVTITPATTFTAPADVCIDAGLQTGLSGGTATGGVYSGPGVTDDGNGSTYTFDPVTAGVGIHTIVYTTNTNGCADSASDTIEVLALDDAIFAYSDTTYCTDATDPVPTITGLAGGTFSSTAGLSLNSTTGVVDLSASTPGNYTVTYTTAGTCPNSSTATIIVNGLDDASFAFAKAQYCPNEVDPTPTITGLTGGTFSSSAGLSINTSTGVIDLSASTQGTYTISYTTNGDCPNLSTTVVTIEDNTAPVPDTAVLADVTAECSITALTAPTATDNCGGTVTVTSDAVLPITAQGTTVVTWTFDDGNGNITTQTQNVIIDDTTPPTPDLATLPNVTAQCVVTSLTPPTATDNCVSVITVTNNATLPITTQGTTVITWAYDDGNGNIAFQNQNIIIDDTTPPTPDLATLPNVTAQCVVTSLTPPTASDNCGGMITVTNNATLPITTQGTTVITWAYDDGNGNITFQNQNIIIDDTTPPTPDLTVLADVTAQCSVTSLVAPTATDNCGGTVTVTSDAVLPITTQGTTVVTWTFDDGNGNTSTQTQNVIIDDTTAPVADLAVLADVTAQCSVTSLVAPTATDNCGNTVTVTSDAVLPITTQGTTVVTWTFDDGNGNTSTQTQNVIIDDTTAPVADLAVLADVTAQCSVTSLVTPTATDNCGGTVTVTSDAVLPITTQGTTVVTWTFDDGNGNTSTQTQNVIIDDTTAPVADLAVLADVTAQCSVTSLVAPTATDNCGGTVTVTSDAVLPITTQGTTVVTWTFDDGNGNTSTQTQNVIIDDTTAPVADLAVLADVTAQCSVTSLVAPTATDNCGGTVTVTSDAVLPISTQGTTIVTWTFDDGNGNTTTQTQNVVIAGSDIENATLADATFVYDGSVRSLAVENIPADATVTYTNNDQTEAGTYVVTAVISSSSTDCPQVTIDGILTIEQAEQTVTFDALTRRRLSTDPDFQLTATASSGLPVVYETTALTQPPAADVSATGFVTLQSEGFLLITATQPGNNNYLAATPVSQELEVFLNTDTTIESISINGEVFTNPDTNIFYLIDCDDSIESVDVEIVSETGATASTGESFIVETATPGLYRRTIVITAENGRDTRTFNLLIEKRFVFDAIVEQKYGNVLVVNNNPANNGGYSFVAYEWFKNGRLVSTDQFFSEGDNASDRLDPSARYMVRMTLANGDVLQTCESTINLGNTFSFVILQNPVLQGKTLNVRADYPQGQLENAVYFIYDQNGRLVKETAAVAIDTSIELPDNLPVGVYRLVLQINGSSKSLNFIKN</sequence>
<proteinExistence type="predicted"/>
<dbReference type="EMBL" id="MQUC01000003">
    <property type="protein sequence ID" value="PRP67015.1"/>
    <property type="molecule type" value="Genomic_DNA"/>
</dbReference>
<organism evidence="1 2">
    <name type="scientific">Nonlabens agnitus</name>
    <dbReference type="NCBI Taxonomy" id="870484"/>
    <lineage>
        <taxon>Bacteria</taxon>
        <taxon>Pseudomonadati</taxon>
        <taxon>Bacteroidota</taxon>
        <taxon>Flavobacteriia</taxon>
        <taxon>Flavobacteriales</taxon>
        <taxon>Flavobacteriaceae</taxon>
        <taxon>Nonlabens</taxon>
    </lineage>
</organism>
<keyword evidence="2" id="KW-1185">Reference proteome</keyword>
<dbReference type="Gene3D" id="2.60.40.10">
    <property type="entry name" value="Immunoglobulins"/>
    <property type="match status" value="1"/>
</dbReference>
<evidence type="ECO:0000313" key="1">
    <source>
        <dbReference type="EMBL" id="PRP67015.1"/>
    </source>
</evidence>
<dbReference type="InterPro" id="IPR043555">
    <property type="entry name" value="SRPX-like"/>
</dbReference>
<protein>
    <submittedName>
        <fullName evidence="1">Uncharacterized protein</fullName>
    </submittedName>
</protein>